<name>A0A3N4M876_9BACT</name>
<dbReference type="EMBL" id="RMBX01000010">
    <property type="protein sequence ID" value="RPD39752.1"/>
    <property type="molecule type" value="Genomic_DNA"/>
</dbReference>
<sequence>MVIGELKSIQVGIIQFKATNAGTLNIKRHNIRTMVATYHDFKVETLDGEMFYGNVFPSPVKGYIRMMGKEIKLSEIFTLFNFKEGLFRQVQGDVSAGYSFTRSSGTGRLNMDGNFTMQNRKYEVKPSFTSITSFNPNDSVSRERENITLQGIYDITPFIFPIVILTYDRNLQLGLNRRFSEGAGLGTKFLISPSMQARVITAVVMNQERYSDGTSSGNLVEIPVVLYYNFFRYTSPNISLATTQSVYFGINQDGRIREEGETKLSWEIVSDFTLSLTFYNSYDSRPSVSDNGNFDLSTVIGVGYTF</sequence>
<organism evidence="1 2">
    <name type="scientific">Chitinophaga barathri</name>
    <dbReference type="NCBI Taxonomy" id="1647451"/>
    <lineage>
        <taxon>Bacteria</taxon>
        <taxon>Pseudomonadati</taxon>
        <taxon>Bacteroidota</taxon>
        <taxon>Chitinophagia</taxon>
        <taxon>Chitinophagales</taxon>
        <taxon>Chitinophagaceae</taxon>
        <taxon>Chitinophaga</taxon>
    </lineage>
</organism>
<gene>
    <name evidence="1" type="ORF">EG028_19125</name>
</gene>
<comment type="caution">
    <text evidence="1">The sequence shown here is derived from an EMBL/GenBank/DDBJ whole genome shotgun (WGS) entry which is preliminary data.</text>
</comment>
<proteinExistence type="predicted"/>
<dbReference type="OrthoDB" id="666658at2"/>
<reference evidence="2" key="1">
    <citation type="submission" date="2018-11" db="EMBL/GenBank/DDBJ databases">
        <title>Chitinophaga lutea sp.nov., isolate from arsenic contaminated soil.</title>
        <authorList>
            <person name="Zong Y."/>
        </authorList>
    </citation>
    <scope>NUCLEOTIDE SEQUENCE [LARGE SCALE GENOMIC DNA]</scope>
    <source>
        <strain evidence="2">YLT18</strain>
    </source>
</reference>
<dbReference type="Proteomes" id="UP000279089">
    <property type="component" value="Unassembled WGS sequence"/>
</dbReference>
<dbReference type="Pfam" id="PF04338">
    <property type="entry name" value="DUF481"/>
    <property type="match status" value="1"/>
</dbReference>
<dbReference type="InterPro" id="IPR007433">
    <property type="entry name" value="DUF481"/>
</dbReference>
<keyword evidence="2" id="KW-1185">Reference proteome</keyword>
<dbReference type="AlphaFoldDB" id="A0A3N4M876"/>
<accession>A0A3N4M876</accession>
<evidence type="ECO:0000313" key="2">
    <source>
        <dbReference type="Proteomes" id="UP000279089"/>
    </source>
</evidence>
<evidence type="ECO:0000313" key="1">
    <source>
        <dbReference type="EMBL" id="RPD39752.1"/>
    </source>
</evidence>
<protein>
    <submittedName>
        <fullName evidence="1">DUF481 domain-containing protein</fullName>
    </submittedName>
</protein>